<dbReference type="PATRIC" id="fig|271065.3.peg.1433"/>
<evidence type="ECO:0000313" key="3">
    <source>
        <dbReference type="Proteomes" id="UP000008315"/>
    </source>
</evidence>
<dbReference type="PANTHER" id="PTHR42927">
    <property type="entry name" value="HELICASE SUPERFAMILY 1 AND 2 DOMAIN-CONTAINING PROTEIN"/>
    <property type="match status" value="1"/>
</dbReference>
<dbReference type="InterPro" id="IPR040980">
    <property type="entry name" value="SWI2_SNF2"/>
</dbReference>
<sequence>MPYKAETLIFPRYHQFEAVNAMIADAKALGPGRQYLCEHSAGSGKTSTIAWTAHDLIKLRYSDGNAYFNSVIIVTDRTVLDAQLQDAVKQLDHQFGVIETIDANLRGGRSKSHRLAEALKQGVPIIVVTIQTFPFAMEAILTEQSLKNRHFAVIIDEAHTSQTGSTAQGLKAALSLDSKIKLEEMTLEEVLLEIQKSRVRPANVSHFAFTATPKHSTFTLFGRPENPDFPVSDDNKPVAFHRYTQRQAIEEGFILDVLRNYTPYSQAVRLGDQGLNDKRVDKKFARRSLARWKSLHPTIVSQKVEFIIDHFTRNIAGLLNGEAKAMVVTGGRAQA</sequence>
<protein>
    <submittedName>
        <fullName evidence="2">Type I restriction-modification system endonuclease</fullName>
    </submittedName>
</protein>
<dbReference type="Gene3D" id="3.40.50.300">
    <property type="entry name" value="P-loop containing nucleotide triphosphate hydrolases"/>
    <property type="match status" value="2"/>
</dbReference>
<keyword evidence="2" id="KW-0378">Hydrolase</keyword>
<dbReference type="RefSeq" id="WP_014147877.1">
    <property type="nucleotide sequence ID" value="NC_016112.1"/>
</dbReference>
<name>G4SX26_META2</name>
<dbReference type="PROSITE" id="PS51192">
    <property type="entry name" value="HELICASE_ATP_BIND_1"/>
    <property type="match status" value="1"/>
</dbReference>
<proteinExistence type="predicted"/>
<dbReference type="Pfam" id="PF18766">
    <property type="entry name" value="SWI2_SNF2"/>
    <property type="match status" value="1"/>
</dbReference>
<dbReference type="HOGENOM" id="CLU_828488_0_0_6"/>
<dbReference type="GO" id="GO:0004519">
    <property type="term" value="F:endonuclease activity"/>
    <property type="evidence" value="ECO:0007669"/>
    <property type="project" value="UniProtKB-KW"/>
</dbReference>
<feature type="domain" description="Helicase ATP-binding" evidence="1">
    <location>
        <begin position="26"/>
        <end position="231"/>
    </location>
</feature>
<dbReference type="STRING" id="1091494.MEALZ_1393"/>
<keyword evidence="2" id="KW-0255">Endonuclease</keyword>
<dbReference type="EMBL" id="FO082060">
    <property type="protein sequence ID" value="CCE23081.1"/>
    <property type="molecule type" value="Genomic_DNA"/>
</dbReference>
<dbReference type="InterPro" id="IPR014001">
    <property type="entry name" value="Helicase_ATP-bd"/>
</dbReference>
<accession>G4SX26</accession>
<dbReference type="KEGG" id="mah:MEALZ_1393"/>
<dbReference type="PANTHER" id="PTHR42927:SF1">
    <property type="entry name" value="HELICASE SUPERFAMILY 1 AND 2 DOMAIN-CONTAINING PROTEIN"/>
    <property type="match status" value="1"/>
</dbReference>
<evidence type="ECO:0000259" key="1">
    <source>
        <dbReference type="PROSITE" id="PS51192"/>
    </source>
</evidence>
<dbReference type="SMART" id="SM00487">
    <property type="entry name" value="DEXDc"/>
    <property type="match status" value="1"/>
</dbReference>
<keyword evidence="2" id="KW-0540">Nuclease</keyword>
<gene>
    <name evidence="2" type="ordered locus">MEALZ_1393</name>
</gene>
<dbReference type="AlphaFoldDB" id="G4SX26"/>
<keyword evidence="3" id="KW-1185">Reference proteome</keyword>
<dbReference type="Proteomes" id="UP000008315">
    <property type="component" value="Chromosome"/>
</dbReference>
<reference evidence="3" key="1">
    <citation type="journal article" date="2012" name="J. Bacteriol.">
        <title>Genome sequence of the haloalkaliphilic methanotrophic bacterium Methylomicrobium alcaliphilum 20Z.</title>
        <authorList>
            <person name="Vuilleumier S."/>
            <person name="Khmelenina V.N."/>
            <person name="Bringel F."/>
            <person name="Reshetnikov A.S."/>
            <person name="Lajus A."/>
            <person name="Mangenot S."/>
            <person name="Rouy Z."/>
            <person name="Op den Camp H.J."/>
            <person name="Jetten M.S."/>
            <person name="Dispirito A.A."/>
            <person name="Dunfield P."/>
            <person name="Klotz M.G."/>
            <person name="Semrau J.D."/>
            <person name="Stein L.Y."/>
            <person name="Barbe V."/>
            <person name="Medigue C."/>
            <person name="Trotsenko Y.A."/>
            <person name="Kalyuzhnaya M.G."/>
        </authorList>
    </citation>
    <scope>NUCLEOTIDE SEQUENCE [LARGE SCALE GENOMIC DNA]</scope>
    <source>
        <strain evidence="3">DSM 19304 / NCIMB 14124 / VKM B-2133 / 20Z</strain>
    </source>
</reference>
<dbReference type="SUPFAM" id="SSF52540">
    <property type="entry name" value="P-loop containing nucleoside triphosphate hydrolases"/>
    <property type="match status" value="1"/>
</dbReference>
<organism evidence="2 3">
    <name type="scientific">Methylotuvimicrobium alcaliphilum (strain DSM 19304 / NCIMB 14124 / VKM B-2133 / 20Z)</name>
    <name type="common">Methylomicrobium alcaliphilum</name>
    <dbReference type="NCBI Taxonomy" id="1091494"/>
    <lineage>
        <taxon>Bacteria</taxon>
        <taxon>Pseudomonadati</taxon>
        <taxon>Pseudomonadota</taxon>
        <taxon>Gammaproteobacteria</taxon>
        <taxon>Methylococcales</taxon>
        <taxon>Methylococcaceae</taxon>
        <taxon>Methylotuvimicrobium</taxon>
    </lineage>
</organism>
<evidence type="ECO:0000313" key="2">
    <source>
        <dbReference type="EMBL" id="CCE23081.1"/>
    </source>
</evidence>
<dbReference type="InterPro" id="IPR027417">
    <property type="entry name" value="P-loop_NTPase"/>
</dbReference>